<name>A0ABX2KL15_9PROT</name>
<keyword evidence="3 5" id="KW-1133">Transmembrane helix</keyword>
<evidence type="ECO:0000256" key="2">
    <source>
        <dbReference type="ARBA" id="ARBA00022692"/>
    </source>
</evidence>
<reference evidence="6 7" key="1">
    <citation type="submission" date="2019-10" db="EMBL/GenBank/DDBJ databases">
        <title>Genome sequence of Azospirillum melinis.</title>
        <authorList>
            <person name="Ambrosini A."/>
            <person name="Sant'Anna F.H."/>
            <person name="Cassan F.D."/>
            <person name="Souza E.M."/>
            <person name="Passaglia L.M.P."/>
        </authorList>
    </citation>
    <scope>NUCLEOTIDE SEQUENCE [LARGE SCALE GENOMIC DNA]</scope>
    <source>
        <strain evidence="6 7">TMCY0552</strain>
    </source>
</reference>
<keyword evidence="2 5" id="KW-0812">Transmembrane</keyword>
<dbReference type="EMBL" id="WHOS01000032">
    <property type="protein sequence ID" value="NUB01949.1"/>
    <property type="molecule type" value="Genomic_DNA"/>
</dbReference>
<evidence type="ECO:0000256" key="3">
    <source>
        <dbReference type="ARBA" id="ARBA00022989"/>
    </source>
</evidence>
<proteinExistence type="predicted"/>
<evidence type="ECO:0000313" key="6">
    <source>
        <dbReference type="EMBL" id="NUB01949.1"/>
    </source>
</evidence>
<keyword evidence="4 5" id="KW-0472">Membrane</keyword>
<dbReference type="RefSeq" id="WP_174472982.1">
    <property type="nucleotide sequence ID" value="NZ_JAGINN010000009.1"/>
</dbReference>
<accession>A0ABX2KL15</accession>
<comment type="subcellular location">
    <subcellularLocation>
        <location evidence="1">Membrane</location>
    </subcellularLocation>
</comment>
<keyword evidence="7" id="KW-1185">Reference proteome</keyword>
<gene>
    <name evidence="6" type="ORF">GBZ48_22115</name>
</gene>
<evidence type="ECO:0000313" key="7">
    <source>
        <dbReference type="Proteomes" id="UP000605086"/>
    </source>
</evidence>
<evidence type="ECO:0000256" key="1">
    <source>
        <dbReference type="ARBA" id="ARBA00004370"/>
    </source>
</evidence>
<dbReference type="Pfam" id="PF05101">
    <property type="entry name" value="VirB3"/>
    <property type="match status" value="1"/>
</dbReference>
<comment type="caution">
    <text evidence="6">The sequence shown here is derived from an EMBL/GenBank/DDBJ whole genome shotgun (WGS) entry which is preliminary data.</text>
</comment>
<dbReference type="InterPro" id="IPR007792">
    <property type="entry name" value="T4SS_VirB3/TrbD/AvhB"/>
</dbReference>
<protein>
    <submittedName>
        <fullName evidence="6">Type IV secretion system protein VirB3</fullName>
    </submittedName>
</protein>
<evidence type="ECO:0000256" key="5">
    <source>
        <dbReference type="SAM" id="Phobius"/>
    </source>
</evidence>
<sequence>MEADILVEDPLFLACTRPAMWRGVPLEAVAVNGMATSIVFVLAGNPAWLLIGVVLHHALRVLVARDVHLFGTLRLWADTKARARNTGYWGGSSVSPLPLRAARSTREVRIHA</sequence>
<dbReference type="Proteomes" id="UP000605086">
    <property type="component" value="Unassembled WGS sequence"/>
</dbReference>
<evidence type="ECO:0000256" key="4">
    <source>
        <dbReference type="ARBA" id="ARBA00023136"/>
    </source>
</evidence>
<feature type="transmembrane region" description="Helical" evidence="5">
    <location>
        <begin position="29"/>
        <end position="55"/>
    </location>
</feature>
<organism evidence="6 7">
    <name type="scientific">Azospirillum melinis</name>
    <dbReference type="NCBI Taxonomy" id="328839"/>
    <lineage>
        <taxon>Bacteria</taxon>
        <taxon>Pseudomonadati</taxon>
        <taxon>Pseudomonadota</taxon>
        <taxon>Alphaproteobacteria</taxon>
        <taxon>Rhodospirillales</taxon>
        <taxon>Azospirillaceae</taxon>
        <taxon>Azospirillum</taxon>
    </lineage>
</organism>